<name>A0A067SN54_GALM3</name>
<dbReference type="EMBL" id="KL142392">
    <property type="protein sequence ID" value="KDR71427.1"/>
    <property type="molecule type" value="Genomic_DNA"/>
</dbReference>
<dbReference type="HOGENOM" id="CLU_137491_0_0_1"/>
<gene>
    <name evidence="1" type="ORF">GALMADRAFT_229431</name>
</gene>
<dbReference type="AlphaFoldDB" id="A0A067SN54"/>
<evidence type="ECO:0000313" key="1">
    <source>
        <dbReference type="EMBL" id="KDR71427.1"/>
    </source>
</evidence>
<keyword evidence="2" id="KW-1185">Reference proteome</keyword>
<protein>
    <submittedName>
        <fullName evidence="1">Uncharacterized protein</fullName>
    </submittedName>
</protein>
<dbReference type="Proteomes" id="UP000027222">
    <property type="component" value="Unassembled WGS sequence"/>
</dbReference>
<sequence length="126" mass="14249">MSSNVPPCKSCAHIIFPKGFFKSIRRFKIFPNHVRLPTTPALITILKGRLKISLRQLSSLQDFHDAQLLFLQNLADPTTVKDNDPVYEFPLPSSILFNTRTILPLQTYALPQSYSSTPMPHTLSLP</sequence>
<organism evidence="1 2">
    <name type="scientific">Galerina marginata (strain CBS 339.88)</name>
    <dbReference type="NCBI Taxonomy" id="685588"/>
    <lineage>
        <taxon>Eukaryota</taxon>
        <taxon>Fungi</taxon>
        <taxon>Dikarya</taxon>
        <taxon>Basidiomycota</taxon>
        <taxon>Agaricomycotina</taxon>
        <taxon>Agaricomycetes</taxon>
        <taxon>Agaricomycetidae</taxon>
        <taxon>Agaricales</taxon>
        <taxon>Agaricineae</taxon>
        <taxon>Strophariaceae</taxon>
        <taxon>Galerina</taxon>
    </lineage>
</organism>
<proteinExistence type="predicted"/>
<evidence type="ECO:0000313" key="2">
    <source>
        <dbReference type="Proteomes" id="UP000027222"/>
    </source>
</evidence>
<reference evidence="2" key="1">
    <citation type="journal article" date="2014" name="Proc. Natl. Acad. Sci. U.S.A.">
        <title>Extensive sampling of basidiomycete genomes demonstrates inadequacy of the white-rot/brown-rot paradigm for wood decay fungi.</title>
        <authorList>
            <person name="Riley R."/>
            <person name="Salamov A.A."/>
            <person name="Brown D.W."/>
            <person name="Nagy L.G."/>
            <person name="Floudas D."/>
            <person name="Held B.W."/>
            <person name="Levasseur A."/>
            <person name="Lombard V."/>
            <person name="Morin E."/>
            <person name="Otillar R."/>
            <person name="Lindquist E.A."/>
            <person name="Sun H."/>
            <person name="LaButti K.M."/>
            <person name="Schmutz J."/>
            <person name="Jabbour D."/>
            <person name="Luo H."/>
            <person name="Baker S.E."/>
            <person name="Pisabarro A.G."/>
            <person name="Walton J.D."/>
            <person name="Blanchette R.A."/>
            <person name="Henrissat B."/>
            <person name="Martin F."/>
            <person name="Cullen D."/>
            <person name="Hibbett D.S."/>
            <person name="Grigoriev I.V."/>
        </authorList>
    </citation>
    <scope>NUCLEOTIDE SEQUENCE [LARGE SCALE GENOMIC DNA]</scope>
    <source>
        <strain evidence="2">CBS 339.88</strain>
    </source>
</reference>
<dbReference type="OrthoDB" id="3105090at2759"/>
<accession>A0A067SN54</accession>